<proteinExistence type="predicted"/>
<feature type="compositionally biased region" description="Basic and acidic residues" evidence="1">
    <location>
        <begin position="1150"/>
        <end position="1163"/>
    </location>
</feature>
<dbReference type="OrthoDB" id="2669721at2759"/>
<protein>
    <submittedName>
        <fullName evidence="2">Uncharacterized protein</fullName>
    </submittedName>
</protein>
<dbReference type="EMBL" id="KN882059">
    <property type="protein sequence ID" value="KIY45217.1"/>
    <property type="molecule type" value="Genomic_DNA"/>
</dbReference>
<feature type="non-terminal residue" evidence="2">
    <location>
        <position position="1"/>
    </location>
</feature>
<name>A0A0D7A2F1_9AGAR</name>
<organism evidence="2 3">
    <name type="scientific">Fistulina hepatica ATCC 64428</name>
    <dbReference type="NCBI Taxonomy" id="1128425"/>
    <lineage>
        <taxon>Eukaryota</taxon>
        <taxon>Fungi</taxon>
        <taxon>Dikarya</taxon>
        <taxon>Basidiomycota</taxon>
        <taxon>Agaricomycotina</taxon>
        <taxon>Agaricomycetes</taxon>
        <taxon>Agaricomycetidae</taxon>
        <taxon>Agaricales</taxon>
        <taxon>Fistulinaceae</taxon>
        <taxon>Fistulina</taxon>
    </lineage>
</organism>
<feature type="region of interest" description="Disordered" evidence="1">
    <location>
        <begin position="1137"/>
        <end position="1255"/>
    </location>
</feature>
<evidence type="ECO:0000256" key="1">
    <source>
        <dbReference type="SAM" id="MobiDB-lite"/>
    </source>
</evidence>
<reference evidence="2 3" key="1">
    <citation type="journal article" date="2015" name="Fungal Genet. Biol.">
        <title>Evolution of novel wood decay mechanisms in Agaricales revealed by the genome sequences of Fistulina hepatica and Cylindrobasidium torrendii.</title>
        <authorList>
            <person name="Floudas D."/>
            <person name="Held B.W."/>
            <person name="Riley R."/>
            <person name="Nagy L.G."/>
            <person name="Koehler G."/>
            <person name="Ransdell A.S."/>
            <person name="Younus H."/>
            <person name="Chow J."/>
            <person name="Chiniquy J."/>
            <person name="Lipzen A."/>
            <person name="Tritt A."/>
            <person name="Sun H."/>
            <person name="Haridas S."/>
            <person name="LaButti K."/>
            <person name="Ohm R.A."/>
            <person name="Kues U."/>
            <person name="Blanchette R.A."/>
            <person name="Grigoriev I.V."/>
            <person name="Minto R.E."/>
            <person name="Hibbett D.S."/>
        </authorList>
    </citation>
    <scope>NUCLEOTIDE SEQUENCE [LARGE SCALE GENOMIC DNA]</scope>
    <source>
        <strain evidence="2 3">ATCC 64428</strain>
    </source>
</reference>
<dbReference type="Proteomes" id="UP000054144">
    <property type="component" value="Unassembled WGS sequence"/>
</dbReference>
<feature type="compositionally biased region" description="Polar residues" evidence="1">
    <location>
        <begin position="1165"/>
        <end position="1182"/>
    </location>
</feature>
<sequence length="1255" mass="139261">LHVDDPDTKLSLELFLSTDNSAQLVYTNSRNAICRRFPDCDILSYHLAKKEVERLSGVVEVKRDMCVDSCVAFTGPYQHLLNCPICAKPRYDVDARGKKPRPLKQFSTVLLSTQLQALWRHPESAQRMLYRREQTKVVLDELNKNGGVKPDDGVYTDYIDGSDYLEAVEDGSIQDDDMAILLSMDGAQLYRNKPFKRKAFVSGIHLKTVSSSIVPSFCFRRLMGLPWQLSVVSLDIMAVSTANFIARFQDGISQASQRYQSNLAIVVNSKTQTAYKRNRLETGISKLTIFSGLSSEHMLGIPAIFPGDCMHLPALNIPDLYIPLFRGTFECDKADDKNTWKWAVFRDARVWKAHGEDVIAAQSWIPSSFGHTPQNPAEKISSGYKAWEFLLYFYGLGPCLFYGHLPEPYYGNFCKLVRGITFLLQNKIPLSQIRLAYSYLSSAGDEFETEYIQRRVDRMHFARPSNHGYCHMPHEALRVGPGLGVSQWTIERTIRNLGSKICNHSNPFSNLAERGLQRCQVNALKAMMPELETNPDDTPLPEAARDIGLGYSFLSATEDRSRPVDSQEERALRLYALAHGISLAEGTPRVVHWARLALPNGQTFGEACKHPNCSKIHQYFAEIHFYCLLKFAGEDTARPLALASVYTSPHRKLFEQSHGTYISIQHSRGTNLLILDIPYFFMMALKKIDFIHPDPCPGHNLPYLEGEVLIVIDRGICDGRHSTRKLAPGVCLYIQCIPTRPANVLIHCANERRLSLWRHLVPIPVIALKAAVFLDEGIAQDSHQSPSPMDLDMDQVDGTIRSSSRGRTMWYNPGAASSSAGRHRLHIPFPIDIGHNSEHPRCQNELNPNMQALRLSGDEALHANIANGGTGAIASSGFSAAANYPVVMPYAPFRQAAGSGGVIAASASDSNTWQLQLVIQQLQHELESMRGELRAMTQAYQGLLPCVNALALAAGSNSTGGVVQQCSGSIGRLSPSPSPVSRLPPAPSVQTLHHNQCPNITFWERASWTEHVKKVGSETDVQASSVAPSRGSTLIAQGVNKNHKYIETIDGEPVDGFRLSSILQKSRSILNLLWDYGVAPTSWQKASLDVQDFYYAHMTHSFVEFALCSNNWKANHLVTSQYSGWYKSKHTENLKVDQRSRSCSVTPNTQKEESLAPHMHIDHISQPSSESSDMDTTPSSAPAPSELKRPAPVDFGCDLSESPEGSDAPAAKTRRDHDVLFIEKSGPVSSPSRTLPPRQNDGVSSNGAMDTFEGC</sequence>
<keyword evidence="3" id="KW-1185">Reference proteome</keyword>
<accession>A0A0D7A2F1</accession>
<gene>
    <name evidence="2" type="ORF">FISHEDRAFT_61233</name>
</gene>
<dbReference type="AlphaFoldDB" id="A0A0D7A2F1"/>
<evidence type="ECO:0000313" key="3">
    <source>
        <dbReference type="Proteomes" id="UP000054144"/>
    </source>
</evidence>
<evidence type="ECO:0000313" key="2">
    <source>
        <dbReference type="EMBL" id="KIY45217.1"/>
    </source>
</evidence>